<evidence type="ECO:0000256" key="2">
    <source>
        <dbReference type="SAM" id="MobiDB-lite"/>
    </source>
</evidence>
<dbReference type="PANTHER" id="PTHR43212:SF3">
    <property type="entry name" value="QUERCETIN 2,3-DIOXYGENASE"/>
    <property type="match status" value="1"/>
</dbReference>
<dbReference type="InterPro" id="IPR011051">
    <property type="entry name" value="RmlC_Cupin_sf"/>
</dbReference>
<dbReference type="EMBL" id="CAEZSR010000011">
    <property type="protein sequence ID" value="CAB4544506.1"/>
    <property type="molecule type" value="Genomic_DNA"/>
</dbReference>
<dbReference type="Pfam" id="PF17954">
    <property type="entry name" value="Pirin_C_2"/>
    <property type="match status" value="1"/>
</dbReference>
<evidence type="ECO:0000259" key="3">
    <source>
        <dbReference type="Pfam" id="PF02678"/>
    </source>
</evidence>
<dbReference type="InterPro" id="IPR003829">
    <property type="entry name" value="Pirin_N_dom"/>
</dbReference>
<dbReference type="CDD" id="cd02910">
    <property type="entry name" value="cupin_Yhhw_N"/>
    <property type="match status" value="1"/>
</dbReference>
<organism evidence="5">
    <name type="scientific">freshwater metagenome</name>
    <dbReference type="NCBI Taxonomy" id="449393"/>
    <lineage>
        <taxon>unclassified sequences</taxon>
        <taxon>metagenomes</taxon>
        <taxon>ecological metagenomes</taxon>
    </lineage>
</organism>
<reference evidence="5" key="1">
    <citation type="submission" date="2020-05" db="EMBL/GenBank/DDBJ databases">
        <authorList>
            <person name="Chiriac C."/>
            <person name="Salcher M."/>
            <person name="Ghai R."/>
            <person name="Kavagutti S V."/>
        </authorList>
    </citation>
    <scope>NUCLEOTIDE SEQUENCE</scope>
</reference>
<dbReference type="PIRSF" id="PIRSF006232">
    <property type="entry name" value="Pirin"/>
    <property type="match status" value="1"/>
</dbReference>
<name>A0A6J6C006_9ZZZZ</name>
<evidence type="ECO:0000256" key="1">
    <source>
        <dbReference type="ARBA" id="ARBA00008416"/>
    </source>
</evidence>
<accession>A0A6J6C006</accession>
<dbReference type="InterPro" id="IPR014710">
    <property type="entry name" value="RmlC-like_jellyroll"/>
</dbReference>
<evidence type="ECO:0000313" key="5">
    <source>
        <dbReference type="EMBL" id="CAB4544506.1"/>
    </source>
</evidence>
<dbReference type="PANTHER" id="PTHR43212">
    <property type="entry name" value="QUERCETIN 2,3-DIOXYGENASE"/>
    <property type="match status" value="1"/>
</dbReference>
<dbReference type="Pfam" id="PF02678">
    <property type="entry name" value="Pirin"/>
    <property type="match status" value="1"/>
</dbReference>
<dbReference type="InterPro" id="IPR041602">
    <property type="entry name" value="Quercetinase_C"/>
</dbReference>
<dbReference type="Gene3D" id="2.60.120.10">
    <property type="entry name" value="Jelly Rolls"/>
    <property type="match status" value="2"/>
</dbReference>
<feature type="domain" description="Pirin N-terminal" evidence="3">
    <location>
        <begin position="22"/>
        <end position="132"/>
    </location>
</feature>
<protein>
    <submittedName>
        <fullName evidence="5">Unannotated protein</fullName>
    </submittedName>
</protein>
<proteinExistence type="inferred from homology"/>
<evidence type="ECO:0000259" key="4">
    <source>
        <dbReference type="Pfam" id="PF17954"/>
    </source>
</evidence>
<dbReference type="AlphaFoldDB" id="A0A6J6C006"/>
<feature type="domain" description="Quercetin 2,3-dioxygenase C-terminal cupin" evidence="4">
    <location>
        <begin position="160"/>
        <end position="242"/>
    </location>
</feature>
<comment type="similarity">
    <text evidence="1">Belongs to the pirin family.</text>
</comment>
<gene>
    <name evidence="5" type="ORF">UFOPK1493_00552</name>
</gene>
<sequence>MTTHETPTSPTPPDVSVQRANRRFVTDLGWLDSKHSFNFGPHWSPEHQGHGLLLVNNDDVVAPGQGFGTHGHRDMEIVTWVLSGRLEHRDSTGTHDVIYPGLAQRMSAGRGIRHSEMNASPDEPVHFVQMWVLPDTAGVEPGYEQRDLNDDLARGGLVAVASGAGHPGAIRIHQRDAVLFAARLSSGESVEVPGGGHVHLFVALGAGALDVAGDLGQGDAVRLTDTGPSRFTASNDGTEVLVWVTA</sequence>
<dbReference type="InterPro" id="IPR012093">
    <property type="entry name" value="Pirin"/>
</dbReference>
<feature type="region of interest" description="Disordered" evidence="2">
    <location>
        <begin position="1"/>
        <end position="20"/>
    </location>
</feature>
<dbReference type="SUPFAM" id="SSF51182">
    <property type="entry name" value="RmlC-like cupins"/>
    <property type="match status" value="1"/>
</dbReference>